<keyword evidence="4 8" id="KW-0032">Aminotransferase</keyword>
<keyword evidence="5 8" id="KW-0808">Transferase</keyword>
<reference evidence="8 9" key="1">
    <citation type="journal article" date="2021" name="Int. J. Syst. Evol. Microbiol.">
        <title>Novosphingobium decolorationis sp. nov., an aniline blue-decolourizing bacterium isolated from East Pacific sediment.</title>
        <authorList>
            <person name="Chen X."/>
            <person name="Dong B."/>
            <person name="Chen T."/>
            <person name="Ren N."/>
            <person name="Wang J."/>
            <person name="Xu Y."/>
            <person name="Yang J."/>
            <person name="Zhu S."/>
            <person name="Chen J."/>
        </authorList>
    </citation>
    <scope>NUCLEOTIDE SEQUENCE [LARGE SCALE GENOMIC DNA]</scope>
    <source>
        <strain evidence="8 9">502str22</strain>
    </source>
</reference>
<dbReference type="EC" id="2.6.1.1" evidence="8"/>
<gene>
    <name evidence="8" type="ORF">HT578_17225</name>
</gene>
<evidence type="ECO:0000259" key="7">
    <source>
        <dbReference type="Pfam" id="PF00155"/>
    </source>
</evidence>
<dbReference type="EMBL" id="CP054856">
    <property type="protein sequence ID" value="QVM85203.1"/>
    <property type="molecule type" value="Genomic_DNA"/>
</dbReference>
<evidence type="ECO:0000256" key="4">
    <source>
        <dbReference type="ARBA" id="ARBA00022576"/>
    </source>
</evidence>
<sequence length="417" mass="43876">MLFDRFDLQPDDPLLALIGEVRADPRRHRLDLSVGVYRDEEGQTPVMQAVKAAEAQLVAGQASKAYLGPAGDADFCAHIADLVLGAHAGCQVAGLQSVGLQSVGLQSVGGTGALRLAARLLAVNPRAHGAGPATIWLATPTWGNHAPVFAGAGLHIRTFAHTDAMGRALDFAAWMEMAERAEPGDAVLLQGCGHNPTGIDFTAQQWATLATCIADKGLFPLVDLAYQGFGLGLEEDAAGVRTLVERVPEALIAVSCNKTFGLYRDRVGALLMTGRQAAPLAKGMAMAKALARGEYSMPPDHGAAVVRTVLESAELTALWSDELDAMRTRLIQTRAAIAEHPLASELGLTGLVDQKGMFCLLGAGHRVVQRLKDESAIYVAPDGRVNLAGLPLARVDDFVTGLAAACRAAQAELEMAL</sequence>
<evidence type="ECO:0000313" key="8">
    <source>
        <dbReference type="EMBL" id="QVM85203.1"/>
    </source>
</evidence>
<evidence type="ECO:0000256" key="3">
    <source>
        <dbReference type="ARBA" id="ARBA00011738"/>
    </source>
</evidence>
<dbReference type="NCBIfam" id="NF006719">
    <property type="entry name" value="PRK09257.1"/>
    <property type="match status" value="1"/>
</dbReference>
<comment type="cofactor">
    <cofactor evidence="1">
        <name>pyridoxal 5'-phosphate</name>
        <dbReference type="ChEBI" id="CHEBI:597326"/>
    </cofactor>
</comment>
<comment type="subunit">
    <text evidence="3">Homodimer.</text>
</comment>
<accession>A0ABX8E7U7</accession>
<dbReference type="RefSeq" id="WP_213500858.1">
    <property type="nucleotide sequence ID" value="NZ_CP054856.1"/>
</dbReference>
<dbReference type="InterPro" id="IPR015421">
    <property type="entry name" value="PyrdxlP-dep_Trfase_major"/>
</dbReference>
<comment type="similarity">
    <text evidence="2">Belongs to the class-I pyridoxal-phosphate-dependent aminotransferase family.</text>
</comment>
<name>A0ABX8E7U7_9SPHN</name>
<organism evidence="8 9">
    <name type="scientific">Novosphingobium decolorationis</name>
    <dbReference type="NCBI Taxonomy" id="2698673"/>
    <lineage>
        <taxon>Bacteria</taxon>
        <taxon>Pseudomonadati</taxon>
        <taxon>Pseudomonadota</taxon>
        <taxon>Alphaproteobacteria</taxon>
        <taxon>Sphingomonadales</taxon>
        <taxon>Sphingomonadaceae</taxon>
        <taxon>Novosphingobium</taxon>
    </lineage>
</organism>
<dbReference type="InterPro" id="IPR004839">
    <property type="entry name" value="Aminotransferase_I/II_large"/>
</dbReference>
<keyword evidence="6" id="KW-0663">Pyridoxal phosphate</keyword>
<dbReference type="PANTHER" id="PTHR11879:SF22">
    <property type="entry name" value="ASPARTATE AMINOTRANSFERASE, MITOCHONDRIAL"/>
    <property type="match status" value="1"/>
</dbReference>
<proteinExistence type="inferred from homology"/>
<evidence type="ECO:0000256" key="5">
    <source>
        <dbReference type="ARBA" id="ARBA00022679"/>
    </source>
</evidence>
<dbReference type="SUPFAM" id="SSF53383">
    <property type="entry name" value="PLP-dependent transferases"/>
    <property type="match status" value="1"/>
</dbReference>
<protein>
    <submittedName>
        <fullName evidence="8">Aromatic amino acid transaminase</fullName>
        <ecNumber evidence="8">2.6.1.1</ecNumber>
    </submittedName>
</protein>
<dbReference type="Pfam" id="PF00155">
    <property type="entry name" value="Aminotran_1_2"/>
    <property type="match status" value="1"/>
</dbReference>
<dbReference type="Proteomes" id="UP000677126">
    <property type="component" value="Chromosome"/>
</dbReference>
<dbReference type="Gene3D" id="3.40.640.10">
    <property type="entry name" value="Type I PLP-dependent aspartate aminotransferase-like (Major domain)"/>
    <property type="match status" value="1"/>
</dbReference>
<dbReference type="PRINTS" id="PR00799">
    <property type="entry name" value="TRANSAMINASE"/>
</dbReference>
<evidence type="ECO:0000256" key="1">
    <source>
        <dbReference type="ARBA" id="ARBA00001933"/>
    </source>
</evidence>
<dbReference type="InterPro" id="IPR015424">
    <property type="entry name" value="PyrdxlP-dep_Trfase"/>
</dbReference>
<dbReference type="InterPro" id="IPR015422">
    <property type="entry name" value="PyrdxlP-dep_Trfase_small"/>
</dbReference>
<dbReference type="GO" id="GO:0004069">
    <property type="term" value="F:L-aspartate:2-oxoglutarate aminotransferase activity"/>
    <property type="evidence" value="ECO:0007669"/>
    <property type="project" value="UniProtKB-EC"/>
</dbReference>
<dbReference type="PANTHER" id="PTHR11879">
    <property type="entry name" value="ASPARTATE AMINOTRANSFERASE"/>
    <property type="match status" value="1"/>
</dbReference>
<dbReference type="Gene3D" id="3.90.1150.10">
    <property type="entry name" value="Aspartate Aminotransferase, domain 1"/>
    <property type="match status" value="1"/>
</dbReference>
<dbReference type="InterPro" id="IPR000796">
    <property type="entry name" value="Asp_trans"/>
</dbReference>
<keyword evidence="9" id="KW-1185">Reference proteome</keyword>
<evidence type="ECO:0000256" key="6">
    <source>
        <dbReference type="ARBA" id="ARBA00022898"/>
    </source>
</evidence>
<evidence type="ECO:0000256" key="2">
    <source>
        <dbReference type="ARBA" id="ARBA00007441"/>
    </source>
</evidence>
<evidence type="ECO:0000313" key="9">
    <source>
        <dbReference type="Proteomes" id="UP000677126"/>
    </source>
</evidence>
<feature type="domain" description="Aminotransferase class I/classII large" evidence="7">
    <location>
        <begin position="30"/>
        <end position="400"/>
    </location>
</feature>